<dbReference type="EMBL" id="LR796921">
    <property type="protein sequence ID" value="CAB4173699.1"/>
    <property type="molecule type" value="Genomic_DNA"/>
</dbReference>
<reference evidence="1" key="1">
    <citation type="submission" date="2020-05" db="EMBL/GenBank/DDBJ databases">
        <authorList>
            <person name="Chiriac C."/>
            <person name="Salcher M."/>
            <person name="Ghai R."/>
            <person name="Kavagutti S V."/>
        </authorList>
    </citation>
    <scope>NUCLEOTIDE SEQUENCE</scope>
</reference>
<accession>A0A6J5PP62</accession>
<gene>
    <name evidence="1" type="ORF">UFOVP975_5</name>
</gene>
<protein>
    <submittedName>
        <fullName evidence="1">Uncharacterized protein</fullName>
    </submittedName>
</protein>
<evidence type="ECO:0000313" key="1">
    <source>
        <dbReference type="EMBL" id="CAB4173699.1"/>
    </source>
</evidence>
<proteinExistence type="predicted"/>
<name>A0A6J5PP62_9CAUD</name>
<organism evidence="1">
    <name type="scientific">uncultured Caudovirales phage</name>
    <dbReference type="NCBI Taxonomy" id="2100421"/>
    <lineage>
        <taxon>Viruses</taxon>
        <taxon>Duplodnaviria</taxon>
        <taxon>Heunggongvirae</taxon>
        <taxon>Uroviricota</taxon>
        <taxon>Caudoviricetes</taxon>
        <taxon>Peduoviridae</taxon>
        <taxon>Maltschvirus</taxon>
        <taxon>Maltschvirus maltsch</taxon>
    </lineage>
</organism>
<sequence length="1040" mass="105814">MADTKISQDPTVTPAGADFAPIIQGGVNAKATLQSIADLGLPAVGASGNVLTVVSGAWESATPTPAAHANSHIADTGSDPLRAFDINGMSYHGWFNRDMTIGATPVTYGPLPAQLTTTTFTLYASRSTVVYYYQATKVTVSTNKTCTLDDGAGGSTAGLYYVYFNGMTGNILATKNFPGVFNTSNVFIATVTWNGTNLGWVNDERHGYQRNGIWHYYQHTHVGTLYDSGIVLSTANTGAGLTFATTSGAIDDEDITFTVGAQTTCRLARQTGATTFLIEDALSTKPFYWTGAVTQYVSVAGGYALSNATAGKYINVWIYATTDLTAPIVAIPETIATATGGYTTVALARVITPPNIAGLGISAEMKVLYRLIMKGEGTVSETTDYRLSSPLPAGGSASTSAAAVTYTPTAPEAFVTVQGALENRPNYNTLGALATGLLGVTASTGALSSYLIDTDLSTTSANDDTIPSAKATKAYTDGIVAAANALVYKATIDCSANPNYPAANCGDLYVVSLAGRIGGASGSIVAVGDMIICNTDSTTSGDQATKGTYWNIIERNLQYTAEDAANKVTSISGSSTDAQYGSAKLLYDQLALKANLISPSLTTPTLGVASATTINKVTLTTPATGSTLTIADGKTLMASNTLTLAGTDSTTMTFPSTSQSLVGIKSGALASGSANDLGSSTITTTGAVNTGVISATLSTNSIITRPSVIINNGGIAVGVGVGQAFKLTNWNGSVAGLYVGSAIDSLTTSAQTGAESANLSIKTMAEGSLGERLLVSSTGLAVRPTTASTSTTTGALTIAGGVGIAGTLNVASYIGAGPGFTAGSLHQLYGNTTSAVVNIINTNATSARGLAIQFTSLSSGTSANYYLYCGDTSGAKAEIRADGSGYFAGALEVPSIKITTGAGANKVLTSDAAGAATWQAVGGAIVQALGTKDTNYTCDFNSGRFATVTTGSGAATITIPDWASATVSVDAWLYITQGATARVQTLGAASGINNNIISSDGLMSAGDALPNSGASTTDAFQFTWTGTKWMVTNALFDVKA</sequence>